<evidence type="ECO:0000259" key="3">
    <source>
        <dbReference type="PROSITE" id="PS50110"/>
    </source>
</evidence>
<sequence length="348" mass="37110">MANVLIIEDDDAQRFVASFALKKAGHAVREAPDGPKGVAAAMAERPDVVVCDVMMPGMTGYEVVAQMRNDPGLANVPVILLTAMSDRKHMRQGMTAGADDYLTKPYRPDELAEAINAVLARREAQQAAFMSSVSNVVEDALEQQKESLGRQYEDQLVREINARWTRANAAGDVSFDQAYVLLADLLGPPTQGAAAELAELVKQVQQSARDTLYLFGAKHVLPYGTRLMAVFAADEATLTTPAETRIMRAASALLKRAPTGRPATVAIHRGPVMLVAVDDGLHGDQGHTMVPGETILGVDAVHDVAAAQGWRLAATADVARKLADHAALGRHAPTARGDEAVELLPAKA</sequence>
<organism evidence="4 5">
    <name type="scientific">Ramlibacter agri</name>
    <dbReference type="NCBI Taxonomy" id="2728837"/>
    <lineage>
        <taxon>Bacteria</taxon>
        <taxon>Pseudomonadati</taxon>
        <taxon>Pseudomonadota</taxon>
        <taxon>Betaproteobacteria</taxon>
        <taxon>Burkholderiales</taxon>
        <taxon>Comamonadaceae</taxon>
        <taxon>Ramlibacter</taxon>
    </lineage>
</organism>
<dbReference type="PANTHER" id="PTHR44591:SF3">
    <property type="entry name" value="RESPONSE REGULATORY DOMAIN-CONTAINING PROTEIN"/>
    <property type="match status" value="1"/>
</dbReference>
<dbReference type="EMBL" id="JABBFX010000002">
    <property type="protein sequence ID" value="NML46251.1"/>
    <property type="molecule type" value="Genomic_DNA"/>
</dbReference>
<keyword evidence="5" id="KW-1185">Reference proteome</keyword>
<accession>A0A848H9X8</accession>
<dbReference type="GO" id="GO:0000160">
    <property type="term" value="P:phosphorelay signal transduction system"/>
    <property type="evidence" value="ECO:0007669"/>
    <property type="project" value="InterPro"/>
</dbReference>
<dbReference type="InterPro" id="IPR001789">
    <property type="entry name" value="Sig_transdc_resp-reg_receiver"/>
</dbReference>
<evidence type="ECO:0000313" key="5">
    <source>
        <dbReference type="Proteomes" id="UP000541185"/>
    </source>
</evidence>
<feature type="domain" description="Response regulatory" evidence="3">
    <location>
        <begin position="3"/>
        <end position="119"/>
    </location>
</feature>
<evidence type="ECO:0000313" key="4">
    <source>
        <dbReference type="EMBL" id="NML46251.1"/>
    </source>
</evidence>
<dbReference type="Pfam" id="PF00072">
    <property type="entry name" value="Response_reg"/>
    <property type="match status" value="1"/>
</dbReference>
<dbReference type="CDD" id="cd17574">
    <property type="entry name" value="REC_OmpR"/>
    <property type="match status" value="1"/>
</dbReference>
<dbReference type="Proteomes" id="UP000541185">
    <property type="component" value="Unassembled WGS sequence"/>
</dbReference>
<dbReference type="PANTHER" id="PTHR44591">
    <property type="entry name" value="STRESS RESPONSE REGULATOR PROTEIN 1"/>
    <property type="match status" value="1"/>
</dbReference>
<keyword evidence="1 2" id="KW-0597">Phosphoprotein</keyword>
<comment type="caution">
    <text evidence="4">The sequence shown here is derived from an EMBL/GenBank/DDBJ whole genome shotgun (WGS) entry which is preliminary data.</text>
</comment>
<gene>
    <name evidence="4" type="ORF">HHL11_21055</name>
</gene>
<proteinExistence type="predicted"/>
<dbReference type="SUPFAM" id="SSF52172">
    <property type="entry name" value="CheY-like"/>
    <property type="match status" value="1"/>
</dbReference>
<feature type="modified residue" description="4-aspartylphosphate" evidence="2">
    <location>
        <position position="52"/>
    </location>
</feature>
<protein>
    <submittedName>
        <fullName evidence="4">Response regulator</fullName>
    </submittedName>
</protein>
<dbReference type="InterPro" id="IPR011006">
    <property type="entry name" value="CheY-like_superfamily"/>
</dbReference>
<dbReference type="SMART" id="SM00448">
    <property type="entry name" value="REC"/>
    <property type="match status" value="1"/>
</dbReference>
<dbReference type="RefSeq" id="WP_169420527.1">
    <property type="nucleotide sequence ID" value="NZ_JABBFX010000002.1"/>
</dbReference>
<dbReference type="Gene3D" id="3.40.50.2300">
    <property type="match status" value="1"/>
</dbReference>
<evidence type="ECO:0000256" key="1">
    <source>
        <dbReference type="ARBA" id="ARBA00022553"/>
    </source>
</evidence>
<dbReference type="PROSITE" id="PS50110">
    <property type="entry name" value="RESPONSE_REGULATORY"/>
    <property type="match status" value="1"/>
</dbReference>
<evidence type="ECO:0000256" key="2">
    <source>
        <dbReference type="PROSITE-ProRule" id="PRU00169"/>
    </source>
</evidence>
<reference evidence="4 5" key="1">
    <citation type="submission" date="2020-04" db="EMBL/GenBank/DDBJ databases">
        <title>Ramlibacter sp. G-1-2-2 isolated from soil.</title>
        <authorList>
            <person name="Dahal R.H."/>
        </authorList>
    </citation>
    <scope>NUCLEOTIDE SEQUENCE [LARGE SCALE GENOMIC DNA]</scope>
    <source>
        <strain evidence="4 5">G-1-2-2</strain>
    </source>
</reference>
<dbReference type="InterPro" id="IPR050595">
    <property type="entry name" value="Bact_response_regulator"/>
</dbReference>
<dbReference type="AlphaFoldDB" id="A0A848H9X8"/>
<name>A0A848H9X8_9BURK</name>